<evidence type="ECO:0000313" key="1">
    <source>
        <dbReference type="EMBL" id="RAH97094.1"/>
    </source>
</evidence>
<dbReference type="EMBL" id="QHHQ01000010">
    <property type="protein sequence ID" value="RAH97094.1"/>
    <property type="molecule type" value="Genomic_DNA"/>
</dbReference>
<evidence type="ECO:0000313" key="2">
    <source>
        <dbReference type="Proteomes" id="UP000249590"/>
    </source>
</evidence>
<dbReference type="InterPro" id="IPR050155">
    <property type="entry name" value="HAD-like_hydrolase_sf"/>
</dbReference>
<protein>
    <recommendedName>
        <fullName evidence="3">Phosphoglycolate phosphatase</fullName>
    </recommendedName>
</protein>
<evidence type="ECO:0008006" key="3">
    <source>
        <dbReference type="Google" id="ProtNLM"/>
    </source>
</evidence>
<dbReference type="InterPro" id="IPR041492">
    <property type="entry name" value="HAD_2"/>
</dbReference>
<sequence>MRLVLFDCDGTLVDSGSVIVSSMQGAFRSEGLPPPPDEEVRAIIGLSLPRAVAVLAARHPEAPVDILVASYKTAYRDQALATTGLEPTFPGTLEALAAISGDSTLLGVVTGKSRRGLDRVLAEHGITDRFAVTVTADDAASKPAPEMVLKALAATGAEARNAVVIGDTVFDIEMARSAGAAAIGVAWGYHPAPDLTSAGAAVIAQSMAELPALVEAVLAGTMT</sequence>
<proteinExistence type="predicted"/>
<dbReference type="InterPro" id="IPR023214">
    <property type="entry name" value="HAD_sf"/>
</dbReference>
<dbReference type="AlphaFoldDB" id="A0A8B2NNF0"/>
<dbReference type="SFLD" id="SFLDS00003">
    <property type="entry name" value="Haloacid_Dehalogenase"/>
    <property type="match status" value="1"/>
</dbReference>
<keyword evidence="2" id="KW-1185">Reference proteome</keyword>
<dbReference type="GO" id="GO:0005829">
    <property type="term" value="C:cytosol"/>
    <property type="evidence" value="ECO:0007669"/>
    <property type="project" value="TreeGrafter"/>
</dbReference>
<dbReference type="SFLD" id="SFLDG01129">
    <property type="entry name" value="C1.5:_HAD__Beta-PGM__Phosphata"/>
    <property type="match status" value="1"/>
</dbReference>
<dbReference type="GO" id="GO:0006281">
    <property type="term" value="P:DNA repair"/>
    <property type="evidence" value="ECO:0007669"/>
    <property type="project" value="TreeGrafter"/>
</dbReference>
<dbReference type="Gene3D" id="3.40.50.1000">
    <property type="entry name" value="HAD superfamily/HAD-like"/>
    <property type="match status" value="1"/>
</dbReference>
<dbReference type="InterPro" id="IPR006439">
    <property type="entry name" value="HAD-SF_hydro_IA"/>
</dbReference>
<name>A0A8B2NNF0_9HYPH</name>
<dbReference type="OrthoDB" id="9793014at2"/>
<dbReference type="InterPro" id="IPR023198">
    <property type="entry name" value="PGP-like_dom2"/>
</dbReference>
<dbReference type="PANTHER" id="PTHR43434">
    <property type="entry name" value="PHOSPHOGLYCOLATE PHOSPHATASE"/>
    <property type="match status" value="1"/>
</dbReference>
<dbReference type="PANTHER" id="PTHR43434:SF24">
    <property type="entry name" value="HYDROLASE-RELATED"/>
    <property type="match status" value="1"/>
</dbReference>
<dbReference type="Gene3D" id="1.10.150.240">
    <property type="entry name" value="Putative phosphatase, domain 2"/>
    <property type="match status" value="1"/>
</dbReference>
<reference evidence="1 2" key="1">
    <citation type="submission" date="2018-05" db="EMBL/GenBank/DDBJ databases">
        <title>Acuticoccus sediminis sp. nov., isolated from deep-sea sediment of Indian Ocean.</title>
        <authorList>
            <person name="Liu X."/>
            <person name="Lai Q."/>
            <person name="Du Y."/>
            <person name="Sun F."/>
            <person name="Zhang X."/>
            <person name="Wang S."/>
            <person name="Shao Z."/>
        </authorList>
    </citation>
    <scope>NUCLEOTIDE SEQUENCE [LARGE SCALE GENOMIC DNA]</scope>
    <source>
        <strain evidence="1 2">PTG4-2</strain>
    </source>
</reference>
<accession>A0A8B2NNF0</accession>
<dbReference type="Proteomes" id="UP000249590">
    <property type="component" value="Unassembled WGS sequence"/>
</dbReference>
<comment type="caution">
    <text evidence="1">The sequence shown here is derived from an EMBL/GenBank/DDBJ whole genome shotgun (WGS) entry which is preliminary data.</text>
</comment>
<dbReference type="NCBIfam" id="TIGR01549">
    <property type="entry name" value="HAD-SF-IA-v1"/>
    <property type="match status" value="1"/>
</dbReference>
<dbReference type="InterPro" id="IPR036412">
    <property type="entry name" value="HAD-like_sf"/>
</dbReference>
<dbReference type="GO" id="GO:0008967">
    <property type="term" value="F:phosphoglycolate phosphatase activity"/>
    <property type="evidence" value="ECO:0007669"/>
    <property type="project" value="TreeGrafter"/>
</dbReference>
<organism evidence="1 2">
    <name type="scientific">Acuticoccus sediminis</name>
    <dbReference type="NCBI Taxonomy" id="2184697"/>
    <lineage>
        <taxon>Bacteria</taxon>
        <taxon>Pseudomonadati</taxon>
        <taxon>Pseudomonadota</taxon>
        <taxon>Alphaproteobacteria</taxon>
        <taxon>Hyphomicrobiales</taxon>
        <taxon>Amorphaceae</taxon>
        <taxon>Acuticoccus</taxon>
    </lineage>
</organism>
<gene>
    <name evidence="1" type="ORF">DLJ53_30505</name>
</gene>
<dbReference type="Pfam" id="PF13419">
    <property type="entry name" value="HAD_2"/>
    <property type="match status" value="1"/>
</dbReference>
<dbReference type="NCBIfam" id="TIGR01509">
    <property type="entry name" value="HAD-SF-IA-v3"/>
    <property type="match status" value="1"/>
</dbReference>
<dbReference type="SUPFAM" id="SSF56784">
    <property type="entry name" value="HAD-like"/>
    <property type="match status" value="1"/>
</dbReference>
<dbReference type="SFLD" id="SFLDG01135">
    <property type="entry name" value="C1.5.6:_HAD__Beta-PGM__Phospha"/>
    <property type="match status" value="1"/>
</dbReference>